<sequence>MPIRPTFGSDRWPFDTGPTLDCDFGAAADFDSAHAVDSSFDPGLDLDPSQSQICFSSPFDPDGIRDKLGPVFSKIIRGCRLAVAGEGLANNDLPGH</sequence>
<accession>A0A4C1V728</accession>
<protein>
    <submittedName>
        <fullName evidence="1">Uncharacterized protein</fullName>
    </submittedName>
</protein>
<dbReference type="AlphaFoldDB" id="A0A4C1V728"/>
<comment type="caution">
    <text evidence="1">The sequence shown here is derived from an EMBL/GenBank/DDBJ whole genome shotgun (WGS) entry which is preliminary data.</text>
</comment>
<reference evidence="1 2" key="1">
    <citation type="journal article" date="2019" name="Commun. Biol.">
        <title>The bagworm genome reveals a unique fibroin gene that provides high tensile strength.</title>
        <authorList>
            <person name="Kono N."/>
            <person name="Nakamura H."/>
            <person name="Ohtoshi R."/>
            <person name="Tomita M."/>
            <person name="Numata K."/>
            <person name="Arakawa K."/>
        </authorList>
    </citation>
    <scope>NUCLEOTIDE SEQUENCE [LARGE SCALE GENOMIC DNA]</scope>
</reference>
<proteinExistence type="predicted"/>
<dbReference type="EMBL" id="BGZK01000283">
    <property type="protein sequence ID" value="GBP34087.1"/>
    <property type="molecule type" value="Genomic_DNA"/>
</dbReference>
<keyword evidence="2" id="KW-1185">Reference proteome</keyword>
<organism evidence="1 2">
    <name type="scientific">Eumeta variegata</name>
    <name type="common">Bagworm moth</name>
    <name type="synonym">Eumeta japonica</name>
    <dbReference type="NCBI Taxonomy" id="151549"/>
    <lineage>
        <taxon>Eukaryota</taxon>
        <taxon>Metazoa</taxon>
        <taxon>Ecdysozoa</taxon>
        <taxon>Arthropoda</taxon>
        <taxon>Hexapoda</taxon>
        <taxon>Insecta</taxon>
        <taxon>Pterygota</taxon>
        <taxon>Neoptera</taxon>
        <taxon>Endopterygota</taxon>
        <taxon>Lepidoptera</taxon>
        <taxon>Glossata</taxon>
        <taxon>Ditrysia</taxon>
        <taxon>Tineoidea</taxon>
        <taxon>Psychidae</taxon>
        <taxon>Oiketicinae</taxon>
        <taxon>Eumeta</taxon>
    </lineage>
</organism>
<evidence type="ECO:0000313" key="2">
    <source>
        <dbReference type="Proteomes" id="UP000299102"/>
    </source>
</evidence>
<name>A0A4C1V728_EUMVA</name>
<evidence type="ECO:0000313" key="1">
    <source>
        <dbReference type="EMBL" id="GBP34087.1"/>
    </source>
</evidence>
<gene>
    <name evidence="1" type="ORF">EVAR_94102_1</name>
</gene>
<dbReference type="Proteomes" id="UP000299102">
    <property type="component" value="Unassembled WGS sequence"/>
</dbReference>